<dbReference type="KEGG" id="pspw:BJG93_26190"/>
<reference evidence="1" key="1">
    <citation type="submission" date="2016-09" db="EMBL/GenBank/DDBJ databases">
        <title>The Complete Genome of Burkholderia sprentiae wsm5005.</title>
        <authorList>
            <person name="De Meyer S."/>
            <person name="Wang P."/>
            <person name="Terpolilli J."/>
        </authorList>
    </citation>
    <scope>NUCLEOTIDE SEQUENCE [LARGE SCALE GENOMIC DNA]</scope>
    <source>
        <strain evidence="1">WSM5005</strain>
    </source>
</reference>
<accession>A0A1I9YRH5</accession>
<keyword evidence="2" id="KW-1185">Reference proteome</keyword>
<proteinExistence type="predicted"/>
<evidence type="ECO:0000313" key="2">
    <source>
        <dbReference type="Proteomes" id="UP000179860"/>
    </source>
</evidence>
<dbReference type="RefSeq" id="WP_027196282.1">
    <property type="nucleotide sequence ID" value="NZ_CP017562.2"/>
</dbReference>
<dbReference type="Proteomes" id="UP000179860">
    <property type="component" value="Chromosome 2"/>
</dbReference>
<dbReference type="EMBL" id="CP017562">
    <property type="protein sequence ID" value="APA88790.1"/>
    <property type="molecule type" value="Genomic_DNA"/>
</dbReference>
<name>A0A1I9YRH5_9BURK</name>
<evidence type="ECO:0000313" key="1">
    <source>
        <dbReference type="EMBL" id="APA88790.1"/>
    </source>
</evidence>
<dbReference type="AlphaFoldDB" id="A0A1I9YRH5"/>
<protein>
    <submittedName>
        <fullName evidence="1">Uncharacterized protein</fullName>
    </submittedName>
</protein>
<sequence length="74" mass="7782">MSYQQDPDGVRVVLAAMKASADMANISVFRSTTAVPFGFAGSLEAARAACIAMSEINLNMHEAKTPRGGADIHL</sequence>
<organism evidence="1 2">
    <name type="scientific">Paraburkholderia sprentiae WSM5005</name>
    <dbReference type="NCBI Taxonomy" id="754502"/>
    <lineage>
        <taxon>Bacteria</taxon>
        <taxon>Pseudomonadati</taxon>
        <taxon>Pseudomonadota</taxon>
        <taxon>Betaproteobacteria</taxon>
        <taxon>Burkholderiales</taxon>
        <taxon>Burkholderiaceae</taxon>
        <taxon>Paraburkholderia</taxon>
    </lineage>
</organism>
<gene>
    <name evidence="1" type="ORF">BJG93_26190</name>
</gene>
<reference evidence="1" key="2">
    <citation type="submission" date="2021-06" db="EMBL/GenBank/DDBJ databases">
        <authorList>
            <person name="Rogers T.H."/>
            <person name="Ramsay J.P."/>
            <person name="Wang P."/>
            <person name="Terpolilli J."/>
        </authorList>
    </citation>
    <scope>NUCLEOTIDE SEQUENCE</scope>
    <source>
        <strain evidence="1">WSM5005</strain>
    </source>
</reference>